<dbReference type="RefSeq" id="WP_063115563.1">
    <property type="nucleotide sequence ID" value="NZ_AP027479.1"/>
</dbReference>
<accession>A0A0A8J704</accession>
<sequence>MNFVIVIDRLYELDGSNITIGGIQTYLVNLSEIIYEKYKVKPLIYQSGDNDFHIICDKYEVFGIACKSMNIRKKIKKIYSHIKDKFSKHNTVVIWGSDQYSLNAQGFKSINIQHGIGFDTEALDSGFKSKLKKYNLVPIYKLMQRINALNYARNGNKVVCVDYNFKNWIKTFVYKNKERFVVIPNFADTPCLSEHYDSESINILIARRFVKRRGIDLAVKVARQILNNKSNINFTFAGSGPEQYLVDELKKEYPNSVYQTSYKSEDSIHFHQQYDIAIVPSIGSEGTSLSLLEAMSAKCLVIATDIGGMTNIILDGFNGRMIPPIEEEMIACLNDVIDNFDEYQYMRDNGRNTVEKAFSKDIWKHKWIQVIDQVLR</sequence>
<dbReference type="EMBL" id="AB812025">
    <property type="protein sequence ID" value="BAQ01115.1"/>
    <property type="molecule type" value="Genomic_DNA"/>
</dbReference>
<dbReference type="PANTHER" id="PTHR12526">
    <property type="entry name" value="GLYCOSYLTRANSFERASE"/>
    <property type="match status" value="1"/>
</dbReference>
<dbReference type="CDD" id="cd03801">
    <property type="entry name" value="GT4_PimA-like"/>
    <property type="match status" value="1"/>
</dbReference>
<feature type="domain" description="Glycosyl transferase family 1" evidence="1">
    <location>
        <begin position="199"/>
        <end position="352"/>
    </location>
</feature>
<dbReference type="Pfam" id="PF00534">
    <property type="entry name" value="Glycos_transf_1"/>
    <property type="match status" value="1"/>
</dbReference>
<reference evidence="2" key="1">
    <citation type="journal article" date="2014" name="DNA Res.">
        <title>A complete view of the genetic diversity of the Escherichia coli O-antigen biosynthesis gene cluster.</title>
        <authorList>
            <person name="Iguchi A."/>
            <person name="Iyoda S."/>
            <person name="Kikuchi T."/>
            <person name="Ogura Y."/>
            <person name="Katsura K."/>
            <person name="Ohnishi M."/>
            <person name="Hayashi T."/>
            <person name="Thomson N.R."/>
        </authorList>
    </citation>
    <scope>NUCLEOTIDE SEQUENCE</scope>
    <source>
        <strain evidence="2">K6b</strain>
    </source>
</reference>
<protein>
    <submittedName>
        <fullName evidence="2">Putative glycosyltransferase</fullName>
    </submittedName>
</protein>
<proteinExistence type="predicted"/>
<dbReference type="SUPFAM" id="SSF53756">
    <property type="entry name" value="UDP-Glycosyltransferase/glycogen phosphorylase"/>
    <property type="match status" value="1"/>
</dbReference>
<dbReference type="Gene3D" id="3.40.50.2000">
    <property type="entry name" value="Glycogen Phosphorylase B"/>
    <property type="match status" value="2"/>
</dbReference>
<dbReference type="AlphaFoldDB" id="A0A0A8J704"/>
<dbReference type="GO" id="GO:0016757">
    <property type="term" value="F:glycosyltransferase activity"/>
    <property type="evidence" value="ECO:0007669"/>
    <property type="project" value="InterPro"/>
</dbReference>
<evidence type="ECO:0000313" key="2">
    <source>
        <dbReference type="EMBL" id="BAQ01115.1"/>
    </source>
</evidence>
<organism evidence="2">
    <name type="scientific">Escherichia coli</name>
    <dbReference type="NCBI Taxonomy" id="562"/>
    <lineage>
        <taxon>Bacteria</taxon>
        <taxon>Pseudomonadati</taxon>
        <taxon>Pseudomonadota</taxon>
        <taxon>Gammaproteobacteria</taxon>
        <taxon>Enterobacterales</taxon>
        <taxon>Enterobacteriaceae</taxon>
        <taxon>Escherichia</taxon>
    </lineage>
</organism>
<keyword evidence="2" id="KW-0808">Transferase</keyword>
<name>A0A0A8J704_ECOLX</name>
<evidence type="ECO:0000259" key="1">
    <source>
        <dbReference type="Pfam" id="PF00534"/>
    </source>
</evidence>
<dbReference type="InterPro" id="IPR001296">
    <property type="entry name" value="Glyco_trans_1"/>
</dbReference>
<dbReference type="GO" id="GO:1901135">
    <property type="term" value="P:carbohydrate derivative metabolic process"/>
    <property type="evidence" value="ECO:0007669"/>
    <property type="project" value="UniProtKB-ARBA"/>
</dbReference>